<comment type="caution">
    <text evidence="4">The sequence shown here is derived from an EMBL/GenBank/DDBJ whole genome shotgun (WGS) entry which is preliminary data.</text>
</comment>
<dbReference type="Pfam" id="PF04082">
    <property type="entry name" value="Fungal_trans"/>
    <property type="match status" value="1"/>
</dbReference>
<keyword evidence="5" id="KW-1185">Reference proteome</keyword>
<dbReference type="SMART" id="SM00906">
    <property type="entry name" value="Fungal_trans"/>
    <property type="match status" value="1"/>
</dbReference>
<organism evidence="4 5">
    <name type="scientific">Penicillium antarcticum</name>
    <dbReference type="NCBI Taxonomy" id="416450"/>
    <lineage>
        <taxon>Eukaryota</taxon>
        <taxon>Fungi</taxon>
        <taxon>Dikarya</taxon>
        <taxon>Ascomycota</taxon>
        <taxon>Pezizomycotina</taxon>
        <taxon>Eurotiomycetes</taxon>
        <taxon>Eurotiomycetidae</taxon>
        <taxon>Eurotiales</taxon>
        <taxon>Aspergillaceae</taxon>
        <taxon>Penicillium</taxon>
    </lineage>
</organism>
<reference evidence="5" key="1">
    <citation type="journal article" date="2017" name="Nat. Microbiol.">
        <title>Global analysis of biosynthetic gene clusters reveals vast potential of secondary metabolite production in Penicillium species.</title>
        <authorList>
            <person name="Nielsen J.C."/>
            <person name="Grijseels S."/>
            <person name="Prigent S."/>
            <person name="Ji B."/>
            <person name="Dainat J."/>
            <person name="Nielsen K.F."/>
            <person name="Frisvad J.C."/>
            <person name="Workman M."/>
            <person name="Nielsen J."/>
        </authorList>
    </citation>
    <scope>NUCLEOTIDE SEQUENCE [LARGE SCALE GENOMIC DNA]</scope>
    <source>
        <strain evidence="5">IBT 31811</strain>
    </source>
</reference>
<dbReference type="InterPro" id="IPR053230">
    <property type="entry name" value="Trans_reg_galc"/>
</dbReference>
<evidence type="ECO:0000313" key="4">
    <source>
        <dbReference type="EMBL" id="OQD79037.1"/>
    </source>
</evidence>
<dbReference type="PANTHER" id="PTHR47654">
    <property type="entry name" value="ZN(II)2CYS6 TRANSCRIPTION FACTOR (EUROFUNG)-RELATED"/>
    <property type="match status" value="1"/>
</dbReference>
<feature type="domain" description="Xylanolytic transcriptional activator regulatory" evidence="3">
    <location>
        <begin position="205"/>
        <end position="280"/>
    </location>
</feature>
<name>A0A1V6PQN0_9EURO</name>
<feature type="compositionally biased region" description="Basic and acidic residues" evidence="2">
    <location>
        <begin position="49"/>
        <end position="59"/>
    </location>
</feature>
<evidence type="ECO:0000256" key="2">
    <source>
        <dbReference type="SAM" id="MobiDB-lite"/>
    </source>
</evidence>
<dbReference type="GO" id="GO:0006351">
    <property type="term" value="P:DNA-templated transcription"/>
    <property type="evidence" value="ECO:0007669"/>
    <property type="project" value="InterPro"/>
</dbReference>
<dbReference type="GO" id="GO:0003677">
    <property type="term" value="F:DNA binding"/>
    <property type="evidence" value="ECO:0007669"/>
    <property type="project" value="InterPro"/>
</dbReference>
<evidence type="ECO:0000259" key="3">
    <source>
        <dbReference type="SMART" id="SM00906"/>
    </source>
</evidence>
<accession>A0A1V6PQN0</accession>
<dbReference type="AlphaFoldDB" id="A0A1V6PQN0"/>
<gene>
    <name evidence="4" type="ORF">PENANT_c065G10301</name>
</gene>
<evidence type="ECO:0000313" key="5">
    <source>
        <dbReference type="Proteomes" id="UP000191672"/>
    </source>
</evidence>
<feature type="region of interest" description="Disordered" evidence="2">
    <location>
        <begin position="579"/>
        <end position="601"/>
    </location>
</feature>
<sequence>MHPYIHPSPFLEAEPKPNARQIKELSTKVREYESMLSEIRDLPGSPAKRIRDLLQKYDPDSGYASNATPLDLFQDQGKPDRSSSPSSIGSLEAVDRVEDDINRTENSRATGFLGKSSEITWLKRLKEEEQQSLKSTPDDDRLSGDRIPPHTINYHLDDLSIDVPEAVQMYWVPPREVADRLFETYLLMVHPQYPIINRTQFSVQAWRISVLAVRSAISLGINLKNESHSISGHTKELHCRIWWCLFTVEHKLGLMTGRKTAISFKTFSSQLPLPLDEDQLLEPSAIRLLENLEVREQRLNRAMTSPCLLQMDSKPTKDTLLGRSWLRSLPAGAAVYFLYQCDLTALTQEILNRVYSVECAMLSWEEIKGRINHLETTVDSWLSNLPPALKFTHLEEENSEAQRAKTSLAFHYYSTQIMLGRPCLCRHTTQNKEDDIHGFTYRMSVSTLDSAMHMLDLLPDEPDTTYIYQTCPWWCMLHYIMQTATVIILELSFGCVHIPEKENSLMKLGGKSVQWLYAMSGHSIAAHRAWQLCEGALSRLALRLGYYSSNLPFRPNEQQIKSEVDSAYSSLLGQRDKTVEPGTLSAHDDQPPSQTHSQEDSIASWGGINSNLADLLGSELSSAPGTHGGSASDMHFPYDPITGEFLRAFFPELKEEQWGL</sequence>
<feature type="region of interest" description="Disordered" evidence="2">
    <location>
        <begin position="38"/>
        <end position="95"/>
    </location>
</feature>
<dbReference type="EMBL" id="MDYN01000065">
    <property type="protein sequence ID" value="OQD79037.1"/>
    <property type="molecule type" value="Genomic_DNA"/>
</dbReference>
<evidence type="ECO:0000256" key="1">
    <source>
        <dbReference type="ARBA" id="ARBA00023242"/>
    </source>
</evidence>
<keyword evidence="1" id="KW-0539">Nucleus</keyword>
<dbReference type="PANTHER" id="PTHR47654:SF3">
    <property type="entry name" value="ZN(II)2CYS6 TRANSCRIPTION FACTOR (EUROFUNG)"/>
    <property type="match status" value="1"/>
</dbReference>
<dbReference type="InterPro" id="IPR007219">
    <property type="entry name" value="XnlR_reg_dom"/>
</dbReference>
<dbReference type="CDD" id="cd12148">
    <property type="entry name" value="fungal_TF_MHR"/>
    <property type="match status" value="1"/>
</dbReference>
<dbReference type="Proteomes" id="UP000191672">
    <property type="component" value="Unassembled WGS sequence"/>
</dbReference>
<protein>
    <recommendedName>
        <fullName evidence="3">Xylanolytic transcriptional activator regulatory domain-containing protein</fullName>
    </recommendedName>
</protein>
<dbReference type="GO" id="GO:0008270">
    <property type="term" value="F:zinc ion binding"/>
    <property type="evidence" value="ECO:0007669"/>
    <property type="project" value="InterPro"/>
</dbReference>
<proteinExistence type="predicted"/>